<dbReference type="Proteomes" id="UP000034096">
    <property type="component" value="Unassembled WGS sequence"/>
</dbReference>
<dbReference type="AlphaFoldDB" id="A0A0G0L351"/>
<feature type="non-terminal residue" evidence="1">
    <location>
        <position position="47"/>
    </location>
</feature>
<accession>A0A0G0L351</accession>
<sequence>MLQKIINYLILIDKKVTIVILNFLQQYELQTVEKDLVYTIPIFIKVA</sequence>
<dbReference type="EMBL" id="LBUE01000013">
    <property type="protein sequence ID" value="KKQ55839.1"/>
    <property type="molecule type" value="Genomic_DNA"/>
</dbReference>
<reference evidence="1 2" key="1">
    <citation type="journal article" date="2015" name="Nature">
        <title>rRNA introns, odd ribosomes, and small enigmatic genomes across a large radiation of phyla.</title>
        <authorList>
            <person name="Brown C.T."/>
            <person name="Hug L.A."/>
            <person name="Thomas B.C."/>
            <person name="Sharon I."/>
            <person name="Castelle C.J."/>
            <person name="Singh A."/>
            <person name="Wilkins M.J."/>
            <person name="Williams K.H."/>
            <person name="Banfield J.F."/>
        </authorList>
    </citation>
    <scope>NUCLEOTIDE SEQUENCE [LARGE SCALE GENOMIC DNA]</scope>
</reference>
<protein>
    <submittedName>
        <fullName evidence="1">Uncharacterized protein</fullName>
    </submittedName>
</protein>
<gene>
    <name evidence="1" type="ORF">US75_C0013G0015</name>
</gene>
<comment type="caution">
    <text evidence="1">The sequence shown here is derived from an EMBL/GenBank/DDBJ whole genome shotgun (WGS) entry which is preliminary data.</text>
</comment>
<name>A0A0G0L351_9BACT</name>
<organism evidence="1 2">
    <name type="scientific">Candidatus Woesebacteria bacterium GW2011_GWC1_38_13</name>
    <dbReference type="NCBI Taxonomy" id="1618583"/>
    <lineage>
        <taxon>Bacteria</taxon>
        <taxon>Candidatus Woeseibacteriota</taxon>
    </lineage>
</organism>
<dbReference type="STRING" id="1618583.US75_C0013G0015"/>
<evidence type="ECO:0000313" key="1">
    <source>
        <dbReference type="EMBL" id="KKQ55839.1"/>
    </source>
</evidence>
<proteinExistence type="predicted"/>
<evidence type="ECO:0000313" key="2">
    <source>
        <dbReference type="Proteomes" id="UP000034096"/>
    </source>
</evidence>